<dbReference type="Proteomes" id="UP000611500">
    <property type="component" value="Unassembled WGS sequence"/>
</dbReference>
<dbReference type="PROSITE" id="PS51257">
    <property type="entry name" value="PROKAR_LIPOPROTEIN"/>
    <property type="match status" value="1"/>
</dbReference>
<organism evidence="1 2">
    <name type="scientific">Pseudodonghicola xiamenensis</name>
    <dbReference type="NCBI Taxonomy" id="337702"/>
    <lineage>
        <taxon>Bacteria</taxon>
        <taxon>Pseudomonadati</taxon>
        <taxon>Pseudomonadota</taxon>
        <taxon>Alphaproteobacteria</taxon>
        <taxon>Rhodobacterales</taxon>
        <taxon>Paracoccaceae</taxon>
        <taxon>Pseudodonghicola</taxon>
    </lineage>
</organism>
<evidence type="ECO:0000313" key="2">
    <source>
        <dbReference type="Proteomes" id="UP000611500"/>
    </source>
</evidence>
<sequence>MIGMRRLTSYPGLVLLGLLGVLAVSACTAKEKRVAFDGIYFRTKAKAVDRRVTVADFRVEVKDAQRSLDAARQAGAYAGTRYCIENYGSSQIVWSNGPKAEAAKLVFDRDTLILNGVCQKP</sequence>
<reference evidence="1" key="2">
    <citation type="submission" date="2020-09" db="EMBL/GenBank/DDBJ databases">
        <authorList>
            <person name="Sun Q."/>
            <person name="Zhou Y."/>
        </authorList>
    </citation>
    <scope>NUCLEOTIDE SEQUENCE</scope>
    <source>
        <strain evidence="1">CGMCC 1.7081</strain>
    </source>
</reference>
<gene>
    <name evidence="1" type="ORF">GCM10010961_01180</name>
</gene>
<reference evidence="1" key="1">
    <citation type="journal article" date="2014" name="Int. J. Syst. Evol. Microbiol.">
        <title>Complete genome sequence of Corynebacterium casei LMG S-19264T (=DSM 44701T), isolated from a smear-ripened cheese.</title>
        <authorList>
            <consortium name="US DOE Joint Genome Institute (JGI-PGF)"/>
            <person name="Walter F."/>
            <person name="Albersmeier A."/>
            <person name="Kalinowski J."/>
            <person name="Ruckert C."/>
        </authorList>
    </citation>
    <scope>NUCLEOTIDE SEQUENCE</scope>
    <source>
        <strain evidence="1">CGMCC 1.7081</strain>
    </source>
</reference>
<name>A0A8J3H2B9_9RHOB</name>
<keyword evidence="2" id="KW-1185">Reference proteome</keyword>
<accession>A0A8J3H2B9</accession>
<dbReference type="AlphaFoldDB" id="A0A8J3H2B9"/>
<proteinExistence type="predicted"/>
<comment type="caution">
    <text evidence="1">The sequence shown here is derived from an EMBL/GenBank/DDBJ whole genome shotgun (WGS) entry which is preliminary data.</text>
</comment>
<evidence type="ECO:0000313" key="1">
    <source>
        <dbReference type="EMBL" id="GHG79309.1"/>
    </source>
</evidence>
<protein>
    <recommendedName>
        <fullName evidence="3">Lipoprotein</fullName>
    </recommendedName>
</protein>
<dbReference type="EMBL" id="BNAP01000001">
    <property type="protein sequence ID" value="GHG79309.1"/>
    <property type="molecule type" value="Genomic_DNA"/>
</dbReference>
<evidence type="ECO:0008006" key="3">
    <source>
        <dbReference type="Google" id="ProtNLM"/>
    </source>
</evidence>